<sequence length="538" mass="59380">MDGVCDDADQCAETPAGEPVNAQGCPVRLEPVAWSTGPYGTNIRDTAGDFTLETLDGPLTFSKAWTGEDSWVFFGHEAKADELEKAWKSDVARLLSESPSNVHYVFFSAGADPSGDVTELKARFTTALGKLADPTAWDGRLHFVPTPIADFDPTLKAFIDAHLSHRYTARAFAIDRFQRWRQVGMLGSLAGGGTVAGEMRFLSRVPLGFEYERRVERERAALAPKEVVIADGFVHPGGWDDGNKSRLEVTFPSAEEMKGYDSMAIHAFTSCPNDLEGSENGCPAWDMAHHLILCDEADPNTCNTEFVRYITSYHREGEWRTDISALLPLLASGGKRTFVYQGPNSYGLHLTIQLWKDPAKTDKPVAIRKLWGDAPDEKRWDENYNAAIAPATFEIDPKATRAEIVSSITGHGFASTNENCAEFCNHQHQFTLNGAKLPLVEHPTAGTREGCYKLVGDGVVPNQYGTWPLGRAGWCPGQDVKFDTVELSEVLRSGQNTLGYEVLFKNANYSPAYVTPEPTDPYFPHLRTQVWLVTYGAK</sequence>
<dbReference type="PANTHER" id="PTHR39319:SF1">
    <property type="entry name" value="SI:DKEY-256H2.1"/>
    <property type="match status" value="1"/>
</dbReference>
<dbReference type="InterPro" id="IPR053251">
    <property type="entry name" value="N-glycanase"/>
</dbReference>
<proteinExistence type="predicted"/>
<dbReference type="Proteomes" id="UP000064967">
    <property type="component" value="Chromosome"/>
</dbReference>
<dbReference type="KEGG" id="llu:AKJ09_06991"/>
<dbReference type="SUPFAM" id="SSF49742">
    <property type="entry name" value="PHM/PNGase F"/>
    <property type="match status" value="1"/>
</dbReference>
<evidence type="ECO:0000313" key="5">
    <source>
        <dbReference type="Proteomes" id="UP000064967"/>
    </source>
</evidence>
<dbReference type="InterPro" id="IPR015197">
    <property type="entry name" value="PngaseF_C"/>
</dbReference>
<dbReference type="EMBL" id="CP012333">
    <property type="protein sequence ID" value="AKV00328.1"/>
    <property type="molecule type" value="Genomic_DNA"/>
</dbReference>
<dbReference type="SMART" id="SM01290">
    <property type="entry name" value="N-glycanase_N"/>
    <property type="match status" value="1"/>
</dbReference>
<dbReference type="InterPro" id="IPR015196">
    <property type="entry name" value="PngaseF_N"/>
</dbReference>
<dbReference type="STRING" id="1391654.AKJ09_06991"/>
<dbReference type="InterPro" id="IPR008977">
    <property type="entry name" value="PHM/PNGase_F_dom_sf"/>
</dbReference>
<feature type="domain" description="Peptide-N-glycosidase F N-terminal" evidence="3">
    <location>
        <begin position="226"/>
        <end position="354"/>
    </location>
</feature>
<feature type="compositionally biased region" description="Acidic residues" evidence="2">
    <location>
        <begin position="1"/>
        <end position="10"/>
    </location>
</feature>
<evidence type="ECO:0000313" key="4">
    <source>
        <dbReference type="EMBL" id="AKV00328.1"/>
    </source>
</evidence>
<feature type="region of interest" description="Disordered" evidence="2">
    <location>
        <begin position="1"/>
        <end position="23"/>
    </location>
</feature>
<dbReference type="InterPro" id="IPR014784">
    <property type="entry name" value="Cu2_ascorb_mOase-like_C"/>
</dbReference>
<evidence type="ECO:0000259" key="3">
    <source>
        <dbReference type="SMART" id="SM01290"/>
    </source>
</evidence>
<protein>
    <submittedName>
        <fullName evidence="4">N-glycosidase F, putative</fullName>
    </submittedName>
</protein>
<dbReference type="GO" id="GO:0016715">
    <property type="term" value="F:oxidoreductase activity, acting on paired donors, with incorporation or reduction of molecular oxygen, reduced ascorbate as one donor, and incorporation of one atom of oxygen"/>
    <property type="evidence" value="ECO:0007669"/>
    <property type="project" value="InterPro"/>
</dbReference>
<gene>
    <name evidence="4" type="ORF">AKJ09_06991</name>
</gene>
<evidence type="ECO:0000256" key="1">
    <source>
        <dbReference type="ARBA" id="ARBA00023157"/>
    </source>
</evidence>
<keyword evidence="1" id="KW-1015">Disulfide bond</keyword>
<dbReference type="Pfam" id="PF09113">
    <property type="entry name" value="N-glycanase_C"/>
    <property type="match status" value="1"/>
</dbReference>
<keyword evidence="4" id="KW-0326">Glycosidase</keyword>
<keyword evidence="5" id="KW-1185">Reference proteome</keyword>
<reference evidence="4 5" key="1">
    <citation type="submission" date="2015-08" db="EMBL/GenBank/DDBJ databases">
        <authorList>
            <person name="Babu N.S."/>
            <person name="Beckwith C.J."/>
            <person name="Beseler K.G."/>
            <person name="Brison A."/>
            <person name="Carone J.V."/>
            <person name="Caskin T.P."/>
            <person name="Diamond M."/>
            <person name="Durham M.E."/>
            <person name="Foxe J.M."/>
            <person name="Go M."/>
            <person name="Henderson B.A."/>
            <person name="Jones I.B."/>
            <person name="McGettigan J.A."/>
            <person name="Micheletti S.J."/>
            <person name="Nasrallah M.E."/>
            <person name="Ortiz D."/>
            <person name="Piller C.R."/>
            <person name="Privatt S.R."/>
            <person name="Schneider S.L."/>
            <person name="Sharp S."/>
            <person name="Smith T.C."/>
            <person name="Stanton J.D."/>
            <person name="Ullery H.E."/>
            <person name="Wilson R.J."/>
            <person name="Serrano M.G."/>
            <person name="Buck G."/>
            <person name="Lee V."/>
            <person name="Wang Y."/>
            <person name="Carvalho R."/>
            <person name="Voegtly L."/>
            <person name="Shi R."/>
            <person name="Duckworth R."/>
            <person name="Johnson A."/>
            <person name="Loviza R."/>
            <person name="Walstead R."/>
            <person name="Shah Z."/>
            <person name="Kiflezghi M."/>
            <person name="Wade K."/>
            <person name="Ball S.L."/>
            <person name="Bradley K.W."/>
            <person name="Asai D.J."/>
            <person name="Bowman C.A."/>
            <person name="Russell D.A."/>
            <person name="Pope W.H."/>
            <person name="Jacobs-Sera D."/>
            <person name="Hendrix R.W."/>
            <person name="Hatfull G.F."/>
        </authorList>
    </citation>
    <scope>NUCLEOTIDE SEQUENCE [LARGE SCALE GENOMIC DNA]</scope>
    <source>
        <strain evidence="4 5">DSM 27648</strain>
    </source>
</reference>
<dbReference type="PANTHER" id="PTHR39319">
    <property type="entry name" value="SI:DKEY-256H2.1"/>
    <property type="match status" value="1"/>
</dbReference>
<dbReference type="GO" id="GO:0016798">
    <property type="term" value="F:hydrolase activity, acting on glycosyl bonds"/>
    <property type="evidence" value="ECO:0007669"/>
    <property type="project" value="UniProtKB-KW"/>
</dbReference>
<accession>A0A0K1Q3L0</accession>
<dbReference type="Gene3D" id="2.60.120.230">
    <property type="match status" value="2"/>
</dbReference>
<dbReference type="AlphaFoldDB" id="A0A0K1Q3L0"/>
<name>A0A0K1Q3L0_9BACT</name>
<organism evidence="4 5">
    <name type="scientific">Labilithrix luteola</name>
    <dbReference type="NCBI Taxonomy" id="1391654"/>
    <lineage>
        <taxon>Bacteria</taxon>
        <taxon>Pseudomonadati</taxon>
        <taxon>Myxococcota</taxon>
        <taxon>Polyangia</taxon>
        <taxon>Polyangiales</taxon>
        <taxon>Labilitrichaceae</taxon>
        <taxon>Labilithrix</taxon>
    </lineage>
</organism>
<keyword evidence="4" id="KW-0378">Hydrolase</keyword>
<evidence type="ECO:0000256" key="2">
    <source>
        <dbReference type="SAM" id="MobiDB-lite"/>
    </source>
</evidence>